<comment type="similarity">
    <text evidence="1">Belongs to the NAD(P)-dependent epimerase/dehydratase family. SDR39U1 subfamily.</text>
</comment>
<accession>A0ABW3JUV1</accession>
<organism evidence="4 5">
    <name type="scientific">Tenacibaculum geojense</name>
    <dbReference type="NCBI Taxonomy" id="915352"/>
    <lineage>
        <taxon>Bacteria</taxon>
        <taxon>Pseudomonadati</taxon>
        <taxon>Bacteroidota</taxon>
        <taxon>Flavobacteriia</taxon>
        <taxon>Flavobacteriales</taxon>
        <taxon>Flavobacteriaceae</taxon>
        <taxon>Tenacibaculum</taxon>
    </lineage>
</organism>
<dbReference type="InterPro" id="IPR010099">
    <property type="entry name" value="SDR39U1"/>
</dbReference>
<comment type="caution">
    <text evidence="4">The sequence shown here is derived from an EMBL/GenBank/DDBJ whole genome shotgun (WGS) entry which is preliminary data.</text>
</comment>
<feature type="domain" description="NAD-dependent epimerase/dehydratase" evidence="2">
    <location>
        <begin position="5"/>
        <end position="219"/>
    </location>
</feature>
<dbReference type="RefSeq" id="WP_386108960.1">
    <property type="nucleotide sequence ID" value="NZ_JBHTJR010000054.1"/>
</dbReference>
<name>A0ABW3JUV1_9FLAO</name>
<reference evidence="5" key="1">
    <citation type="journal article" date="2019" name="Int. J. Syst. Evol. Microbiol.">
        <title>The Global Catalogue of Microorganisms (GCM) 10K type strain sequencing project: providing services to taxonomists for standard genome sequencing and annotation.</title>
        <authorList>
            <consortium name="The Broad Institute Genomics Platform"/>
            <consortium name="The Broad Institute Genome Sequencing Center for Infectious Disease"/>
            <person name="Wu L."/>
            <person name="Ma J."/>
        </authorList>
    </citation>
    <scope>NUCLEOTIDE SEQUENCE [LARGE SCALE GENOMIC DNA]</scope>
    <source>
        <strain evidence="5">CCUG 60527</strain>
    </source>
</reference>
<dbReference type="Pfam" id="PF08338">
    <property type="entry name" value="DUF1731"/>
    <property type="match status" value="1"/>
</dbReference>
<dbReference type="Gene3D" id="3.40.50.720">
    <property type="entry name" value="NAD(P)-binding Rossmann-like Domain"/>
    <property type="match status" value="1"/>
</dbReference>
<sequence length="295" mass="32414">MAKKILITGGTGLIGQQLTRILNNKGYEVAILSRNPSEKNEYKWDIPNEYIDEEALKNTTHIIHLAGAGIADKNWSDDRKKILIDSRVNTANLLFSKIAALNIPVKKFISASGIGYYGANTNETIYTEKDTPGNDFVAKICVAWENAAKQFKQLGITTTVLRTGVVLSKTGGALEKMNTPIALSAIGNGKQIVSWIHINDICNLYVKAVEEDTFSGIYNAVAPDFVTNKEFTKTLGKATKKPILPINAPSFVLKLIFGEMSAIILEGSRISFDKTAKEYKFTQPNLLEALKSLDL</sequence>
<dbReference type="PANTHER" id="PTHR11092:SF0">
    <property type="entry name" value="EPIMERASE FAMILY PROTEIN SDR39U1"/>
    <property type="match status" value="1"/>
</dbReference>
<evidence type="ECO:0000256" key="1">
    <source>
        <dbReference type="ARBA" id="ARBA00009353"/>
    </source>
</evidence>
<dbReference type="Pfam" id="PF01370">
    <property type="entry name" value="Epimerase"/>
    <property type="match status" value="1"/>
</dbReference>
<evidence type="ECO:0000313" key="4">
    <source>
        <dbReference type="EMBL" id="MFD0994063.1"/>
    </source>
</evidence>
<dbReference type="PANTHER" id="PTHR11092">
    <property type="entry name" value="SUGAR NUCLEOTIDE EPIMERASE RELATED"/>
    <property type="match status" value="1"/>
</dbReference>
<feature type="domain" description="DUF1731" evidence="3">
    <location>
        <begin position="248"/>
        <end position="293"/>
    </location>
</feature>
<dbReference type="EMBL" id="JBHTJR010000054">
    <property type="protein sequence ID" value="MFD0994063.1"/>
    <property type="molecule type" value="Genomic_DNA"/>
</dbReference>
<dbReference type="NCBIfam" id="TIGR01777">
    <property type="entry name" value="yfcH"/>
    <property type="match status" value="1"/>
</dbReference>
<evidence type="ECO:0000259" key="2">
    <source>
        <dbReference type="Pfam" id="PF01370"/>
    </source>
</evidence>
<dbReference type="InterPro" id="IPR013549">
    <property type="entry name" value="DUF1731"/>
</dbReference>
<protein>
    <submittedName>
        <fullName evidence="4">TIGR01777 family oxidoreductase</fullName>
    </submittedName>
</protein>
<dbReference type="Proteomes" id="UP001597062">
    <property type="component" value="Unassembled WGS sequence"/>
</dbReference>
<dbReference type="InterPro" id="IPR036291">
    <property type="entry name" value="NAD(P)-bd_dom_sf"/>
</dbReference>
<evidence type="ECO:0000313" key="5">
    <source>
        <dbReference type="Proteomes" id="UP001597062"/>
    </source>
</evidence>
<dbReference type="SUPFAM" id="SSF51735">
    <property type="entry name" value="NAD(P)-binding Rossmann-fold domains"/>
    <property type="match status" value="1"/>
</dbReference>
<dbReference type="InterPro" id="IPR001509">
    <property type="entry name" value="Epimerase_deHydtase"/>
</dbReference>
<proteinExistence type="inferred from homology"/>
<gene>
    <name evidence="4" type="ORF">ACFQ1U_12675</name>
</gene>
<keyword evidence="5" id="KW-1185">Reference proteome</keyword>
<evidence type="ECO:0000259" key="3">
    <source>
        <dbReference type="Pfam" id="PF08338"/>
    </source>
</evidence>